<dbReference type="Proteomes" id="UP000603453">
    <property type="component" value="Unassembled WGS sequence"/>
</dbReference>
<keyword evidence="3" id="KW-1185">Reference proteome</keyword>
<evidence type="ECO:0000313" key="3">
    <source>
        <dbReference type="Proteomes" id="UP000603453"/>
    </source>
</evidence>
<dbReference type="EMBL" id="JAEPRD010000126">
    <property type="protein sequence ID" value="KAG2197580.1"/>
    <property type="molecule type" value="Genomic_DNA"/>
</dbReference>
<sequence>MEPFIDDENQLMFSCENPEVHSYYKRPPTEGSIFDDKVIPLGVRLGIFRDLFRAYSHSSITASRYATHDEINELLRSCTILREGYIRRNFFKEDDKKLPTVLLGDSPECDHLQIGVRKFEKHRSKFERLDEERAPGFWVLGIVEALKTETEGSFSGGEIFYCTIPNRTHHTILPIIFKYCRRDMEIRSGIKHISSQDIADYFKGGKKRNVKNNGSTDKRMNTSIINSGWAQMKRHIASTHFNSEELPLKIMEYIWHQKHKNDMMHGLELCFGQESINYPSQPSDRRNMTFMTCGANGNSPELQKYMDEKATARALKVKAAREKVIETCRLEHELHVESVDKARALRGEPPHNFPFQPEHMKFLFPSESSDDNDYNGIVNAFPLAAPPPRSGKTAKASLDGSTDSSVISRPPPIINTPRPTKPASKTVRYRKPLPVSLPIANTPPPRITKTAPRITKAGRRKTEVAKRVCKALYPTSMMFTLNHNDPIIDKGPIIDKSSTIDKSPIINNDSIIDNAPCVDNTPPSITDISSPISNTPPAKRGPGRPRSTRGPGQPRGRPRSLRTTRRARGLPPK</sequence>
<proteinExistence type="predicted"/>
<gene>
    <name evidence="2" type="ORF">INT47_009578</name>
</gene>
<accession>A0A8H7QTQ6</accession>
<protein>
    <submittedName>
        <fullName evidence="2">Uncharacterized protein</fullName>
    </submittedName>
</protein>
<name>A0A8H7QTQ6_9FUNG</name>
<organism evidence="2 3">
    <name type="scientific">Mucor saturninus</name>
    <dbReference type="NCBI Taxonomy" id="64648"/>
    <lineage>
        <taxon>Eukaryota</taxon>
        <taxon>Fungi</taxon>
        <taxon>Fungi incertae sedis</taxon>
        <taxon>Mucoromycota</taxon>
        <taxon>Mucoromycotina</taxon>
        <taxon>Mucoromycetes</taxon>
        <taxon>Mucorales</taxon>
        <taxon>Mucorineae</taxon>
        <taxon>Mucoraceae</taxon>
        <taxon>Mucor</taxon>
    </lineage>
</organism>
<feature type="compositionally biased region" description="Basic residues" evidence="1">
    <location>
        <begin position="556"/>
        <end position="573"/>
    </location>
</feature>
<feature type="compositionally biased region" description="Low complexity" evidence="1">
    <location>
        <begin position="518"/>
        <end position="537"/>
    </location>
</feature>
<feature type="region of interest" description="Disordered" evidence="1">
    <location>
        <begin position="518"/>
        <end position="573"/>
    </location>
</feature>
<evidence type="ECO:0000313" key="2">
    <source>
        <dbReference type="EMBL" id="KAG2197580.1"/>
    </source>
</evidence>
<comment type="caution">
    <text evidence="2">The sequence shown here is derived from an EMBL/GenBank/DDBJ whole genome shotgun (WGS) entry which is preliminary data.</text>
</comment>
<reference evidence="2" key="1">
    <citation type="submission" date="2020-12" db="EMBL/GenBank/DDBJ databases">
        <title>Metabolic potential, ecology and presence of endohyphal bacteria is reflected in genomic diversity of Mucoromycotina.</title>
        <authorList>
            <person name="Muszewska A."/>
            <person name="Okrasinska A."/>
            <person name="Steczkiewicz K."/>
            <person name="Drgas O."/>
            <person name="Orlowska M."/>
            <person name="Perlinska-Lenart U."/>
            <person name="Aleksandrzak-Piekarczyk T."/>
            <person name="Szatraj K."/>
            <person name="Zielenkiewicz U."/>
            <person name="Pilsyk S."/>
            <person name="Malc E."/>
            <person name="Mieczkowski P."/>
            <person name="Kruszewska J.S."/>
            <person name="Biernat P."/>
            <person name="Pawlowska J."/>
        </authorList>
    </citation>
    <scope>NUCLEOTIDE SEQUENCE</scope>
    <source>
        <strain evidence="2">WA0000017839</strain>
    </source>
</reference>
<feature type="region of interest" description="Disordered" evidence="1">
    <location>
        <begin position="385"/>
        <end position="426"/>
    </location>
</feature>
<dbReference type="AlphaFoldDB" id="A0A8H7QTQ6"/>
<evidence type="ECO:0000256" key="1">
    <source>
        <dbReference type="SAM" id="MobiDB-lite"/>
    </source>
</evidence>